<keyword evidence="2" id="KW-0328">Glycosyltransferase</keyword>
<dbReference type="AlphaFoldDB" id="F3YYC4"/>
<dbReference type="Gene3D" id="3.90.550.10">
    <property type="entry name" value="Spore Coat Polysaccharide Biosynthesis Protein SpsA, Chain A"/>
    <property type="match status" value="1"/>
</dbReference>
<proteinExistence type="inferred from homology"/>
<dbReference type="SUPFAM" id="SSF53448">
    <property type="entry name" value="Nucleotide-diphospho-sugar transferases"/>
    <property type="match status" value="1"/>
</dbReference>
<reference evidence="4 5" key="1">
    <citation type="journal article" date="2011" name="J. Bacteriol.">
        <title>Genome sequence of the mercury-methylating and pleomorphic Desulfovibrio africanus Strain Walvis Bay.</title>
        <authorList>
            <person name="Brown S.D."/>
            <person name="Wall J.D."/>
            <person name="Kucken A.M."/>
            <person name="Gilmour C.C."/>
            <person name="Podar M."/>
            <person name="Brandt C.C."/>
            <person name="Teshima H."/>
            <person name="Detter J.C."/>
            <person name="Han C.S."/>
            <person name="Land M.L."/>
            <person name="Lucas S."/>
            <person name="Han J."/>
            <person name="Pennacchio L."/>
            <person name="Nolan M."/>
            <person name="Pitluck S."/>
            <person name="Woyke T."/>
            <person name="Goodwin L."/>
            <person name="Palumbo A.V."/>
            <person name="Elias D.A."/>
        </authorList>
    </citation>
    <scope>NUCLEOTIDE SEQUENCE [LARGE SCALE GENOMIC DNA]</scope>
    <source>
        <strain evidence="4 5">Walvis Bay</strain>
    </source>
</reference>
<dbReference type="HOGENOM" id="CLU_023845_4_1_7"/>
<protein>
    <submittedName>
        <fullName evidence="4">Glycosyl transferase family 2</fullName>
    </submittedName>
</protein>
<evidence type="ECO:0000256" key="2">
    <source>
        <dbReference type="ARBA" id="ARBA00022676"/>
    </source>
</evidence>
<dbReference type="EMBL" id="CP003221">
    <property type="protein sequence ID" value="EGJ49568.1"/>
    <property type="molecule type" value="Genomic_DNA"/>
</dbReference>
<comment type="similarity">
    <text evidence="1">Belongs to the glycosyltransferase 2 family.</text>
</comment>
<dbReference type="STRING" id="690850.Desaf_1229"/>
<keyword evidence="5" id="KW-1185">Reference proteome</keyword>
<dbReference type="Proteomes" id="UP000007844">
    <property type="component" value="Chromosome"/>
</dbReference>
<dbReference type="KEGG" id="daf:Desaf_1229"/>
<dbReference type="GO" id="GO:0016757">
    <property type="term" value="F:glycosyltransferase activity"/>
    <property type="evidence" value="ECO:0007669"/>
    <property type="project" value="UniProtKB-KW"/>
</dbReference>
<keyword evidence="3 4" id="KW-0808">Transferase</keyword>
<evidence type="ECO:0000313" key="4">
    <source>
        <dbReference type="EMBL" id="EGJ49568.1"/>
    </source>
</evidence>
<dbReference type="PANTHER" id="PTHR43179">
    <property type="entry name" value="RHAMNOSYLTRANSFERASE WBBL"/>
    <property type="match status" value="1"/>
</dbReference>
<organism evidence="4 5">
    <name type="scientific">Desulfocurvibacter africanus subsp. africanus str. Walvis Bay</name>
    <dbReference type="NCBI Taxonomy" id="690850"/>
    <lineage>
        <taxon>Bacteria</taxon>
        <taxon>Pseudomonadati</taxon>
        <taxon>Thermodesulfobacteriota</taxon>
        <taxon>Desulfovibrionia</taxon>
        <taxon>Desulfovibrionales</taxon>
        <taxon>Desulfovibrionaceae</taxon>
        <taxon>Desulfocurvibacter</taxon>
    </lineage>
</organism>
<name>F3YYC4_DESAF</name>
<dbReference type="RefSeq" id="WP_014259368.1">
    <property type="nucleotide sequence ID" value="NC_016629.1"/>
</dbReference>
<evidence type="ECO:0000313" key="5">
    <source>
        <dbReference type="Proteomes" id="UP000007844"/>
    </source>
</evidence>
<dbReference type="CDD" id="cd04186">
    <property type="entry name" value="GT_2_like_c"/>
    <property type="match status" value="1"/>
</dbReference>
<evidence type="ECO:0000256" key="1">
    <source>
        <dbReference type="ARBA" id="ARBA00006739"/>
    </source>
</evidence>
<dbReference type="InterPro" id="IPR029044">
    <property type="entry name" value="Nucleotide-diphossugar_trans"/>
</dbReference>
<evidence type="ECO:0000256" key="3">
    <source>
        <dbReference type="ARBA" id="ARBA00022679"/>
    </source>
</evidence>
<gene>
    <name evidence="4" type="ORF">Desaf_1229</name>
</gene>
<dbReference type="eggNOG" id="COG1216">
    <property type="taxonomic scope" value="Bacteria"/>
</dbReference>
<sequence length="328" mass="35768">MSLNAFDGPRVCVVVLNYNGREDTLACLNALAVMRPKPWDIGAVTVCDNGSTDGSVETFAAWARDRGLDILHRHGPHPEPPPSGFRGLALVRNEGNLGFAAGCNPGLRLGLAMGANFLWLLNNDALPEAEALATLLERADDSAMLGSSVVHAHDPQRVQAAGGCFYNPLTTVLTPHLGEKSLDQALDSEGEPALDYVYGASMFLPRTLLERVGLLCEEYFLYYEELDLCRRAKRAGFSLRWCRGSVVRHAGGSSVRREGQALACYHENLSTLVYTRAHHPGFLPLTAVIRLAGKAAALASRGEWRLLGPLVQAYVDFFIGRRGRRRLS</sequence>
<dbReference type="PANTHER" id="PTHR43179:SF12">
    <property type="entry name" value="GALACTOFURANOSYLTRANSFERASE GLFT2"/>
    <property type="match status" value="1"/>
</dbReference>
<dbReference type="Pfam" id="PF13641">
    <property type="entry name" value="Glyco_tranf_2_3"/>
    <property type="match status" value="1"/>
</dbReference>
<accession>F3YYC4</accession>